<organism evidence="3 4">
    <name type="scientific">Castilleja foliolosa</name>
    <dbReference type="NCBI Taxonomy" id="1961234"/>
    <lineage>
        <taxon>Eukaryota</taxon>
        <taxon>Viridiplantae</taxon>
        <taxon>Streptophyta</taxon>
        <taxon>Embryophyta</taxon>
        <taxon>Tracheophyta</taxon>
        <taxon>Spermatophyta</taxon>
        <taxon>Magnoliopsida</taxon>
        <taxon>eudicotyledons</taxon>
        <taxon>Gunneridae</taxon>
        <taxon>Pentapetalae</taxon>
        <taxon>asterids</taxon>
        <taxon>lamiids</taxon>
        <taxon>Lamiales</taxon>
        <taxon>Orobanchaceae</taxon>
        <taxon>Pedicularideae</taxon>
        <taxon>Castillejinae</taxon>
        <taxon>Castilleja</taxon>
    </lineage>
</organism>
<sequence length="81" mass="9458">MSGRGGGELESSTASATHVFSKRRSSQFENTRRRRRVWTLLVHEGKETFMEWQKCVDEGEENGEDYVRKLNMNLSKCMKEN</sequence>
<accession>A0ABD3EI69</accession>
<protein>
    <recommendedName>
        <fullName evidence="2">GCK domain-containing protein</fullName>
    </recommendedName>
</protein>
<name>A0ABD3EI69_9LAMI</name>
<comment type="caution">
    <text evidence="3">The sequence shown here is derived from an EMBL/GenBank/DDBJ whole genome shotgun (WGS) entry which is preliminary data.</text>
</comment>
<dbReference type="Pfam" id="PF07802">
    <property type="entry name" value="GCK"/>
    <property type="match status" value="1"/>
</dbReference>
<keyword evidence="4" id="KW-1185">Reference proteome</keyword>
<reference evidence="4" key="1">
    <citation type="journal article" date="2024" name="IScience">
        <title>Strigolactones Initiate the Formation of Haustorium-like Structures in Castilleja.</title>
        <authorList>
            <person name="Buerger M."/>
            <person name="Peterson D."/>
            <person name="Chory J."/>
        </authorList>
    </citation>
    <scope>NUCLEOTIDE SEQUENCE [LARGE SCALE GENOMIC DNA]</scope>
</reference>
<evidence type="ECO:0000313" key="4">
    <source>
        <dbReference type="Proteomes" id="UP001632038"/>
    </source>
</evidence>
<feature type="region of interest" description="Disordered" evidence="1">
    <location>
        <begin position="1"/>
        <end position="32"/>
    </location>
</feature>
<evidence type="ECO:0000313" key="3">
    <source>
        <dbReference type="EMBL" id="KAL3654105.1"/>
    </source>
</evidence>
<dbReference type="EMBL" id="JAVIJP010000005">
    <property type="protein sequence ID" value="KAL3654105.1"/>
    <property type="molecule type" value="Genomic_DNA"/>
</dbReference>
<feature type="domain" description="GCK" evidence="2">
    <location>
        <begin position="46"/>
        <end position="81"/>
    </location>
</feature>
<proteinExistence type="predicted"/>
<evidence type="ECO:0000256" key="1">
    <source>
        <dbReference type="SAM" id="MobiDB-lite"/>
    </source>
</evidence>
<evidence type="ECO:0000259" key="2">
    <source>
        <dbReference type="Pfam" id="PF07802"/>
    </source>
</evidence>
<dbReference type="Proteomes" id="UP001632038">
    <property type="component" value="Unassembled WGS sequence"/>
</dbReference>
<gene>
    <name evidence="3" type="ORF">CASFOL_003786</name>
</gene>
<dbReference type="AlphaFoldDB" id="A0ABD3EI69"/>
<dbReference type="InterPro" id="IPR012891">
    <property type="entry name" value="GCK_dom"/>
</dbReference>